<accession>A0A085U724</accession>
<sequence>MEGTKPLLLPNTVVSTDTASRAGVLLTIADIEQWDSFRRLLDYCDGKHTAQQIAEELLLDITTINKALTSLESAGFIWCLTDYQSIPTPLFLTEFNRWLPIWVDRMYDQPVWQGLYDGVEPASLLIGWAQENMHHTRSVMSHMPRAIEYANDKTGQNTQFRHLREEWDHYRLFMSACHSTGIDMSKLDNSPPLASTTNITYFMNSVAKMGTLVYNACEALLEATTQNGHSVADFYQTAGRQLALPQIFTDQLIHHLRVDQEFEHIDIFEHLLEDYPTLPAQTVTQIFTSCHRLTNWFEMWHDDIYQHYHPSLSFATHNTLVNSERLFDTNDINSTI</sequence>
<dbReference type="Gene3D" id="1.20.910.10">
    <property type="entry name" value="Heme oxygenase-like"/>
    <property type="match status" value="1"/>
</dbReference>
<organism evidence="1">
    <name type="scientific">Yersinia ruckeri</name>
    <dbReference type="NCBI Taxonomy" id="29486"/>
    <lineage>
        <taxon>Bacteria</taxon>
        <taxon>Pseudomonadati</taxon>
        <taxon>Pseudomonadota</taxon>
        <taxon>Gammaproteobacteria</taxon>
        <taxon>Enterobacterales</taxon>
        <taxon>Yersiniaceae</taxon>
        <taxon>Yersinia</taxon>
    </lineage>
</organism>
<dbReference type="OrthoDB" id="6477571at2"/>
<dbReference type="EMBL" id="LN681231">
    <property type="protein sequence ID" value="CEK25997.1"/>
    <property type="molecule type" value="Genomic_DNA"/>
</dbReference>
<evidence type="ECO:0000313" key="2">
    <source>
        <dbReference type="EMBL" id="SUQ00604.1"/>
    </source>
</evidence>
<proteinExistence type="predicted"/>
<dbReference type="InterPro" id="IPR016084">
    <property type="entry name" value="Haem_Oase-like_multi-hlx"/>
</dbReference>
<dbReference type="PATRIC" id="fig|29486.44.peg.1783"/>
<dbReference type="SUPFAM" id="SSF48613">
    <property type="entry name" value="Heme oxygenase-like"/>
    <property type="match status" value="1"/>
</dbReference>
<keyword evidence="3" id="KW-1185">Reference proteome</keyword>
<dbReference type="SUPFAM" id="SSF46785">
    <property type="entry name" value="Winged helix' DNA-binding domain"/>
    <property type="match status" value="1"/>
</dbReference>
<reference evidence="1" key="1">
    <citation type="journal article" date="2015" name="Genome Announc.">
        <title>Complete Genome Sequence of Yersinia ruckeri Strain CSF007-82, Etiologic Agent of Red Mouth Disease in Salmonid Fish.</title>
        <authorList>
            <person name="Nelson M.C."/>
            <person name="LaPatra S.E."/>
            <person name="Welch T.J."/>
            <person name="Graf J."/>
        </authorList>
    </citation>
    <scope>NUCLEOTIDE SEQUENCE</scope>
    <source>
        <strain evidence="1">CSF007-82</strain>
    </source>
</reference>
<dbReference type="Proteomes" id="UP000255169">
    <property type="component" value="Unassembled WGS sequence"/>
</dbReference>
<protein>
    <submittedName>
        <fullName evidence="1">Uncharacterized protein</fullName>
    </submittedName>
</protein>
<reference evidence="2 3" key="2">
    <citation type="submission" date="2018-06" db="EMBL/GenBank/DDBJ databases">
        <authorList>
            <consortium name="Pathogen Informatics"/>
            <person name="Doyle S."/>
        </authorList>
    </citation>
    <scope>NUCLEOTIDE SEQUENCE [LARGE SCALE GENOMIC DNA]</scope>
    <source>
        <strain evidence="2 3">NCTC10476</strain>
    </source>
</reference>
<evidence type="ECO:0000313" key="3">
    <source>
        <dbReference type="Proteomes" id="UP000255169"/>
    </source>
</evidence>
<name>A0A085U724_YERRU</name>
<dbReference type="KEGG" id="yrb:UGYR_10985"/>
<dbReference type="InterPro" id="IPR036390">
    <property type="entry name" value="WH_DNA-bd_sf"/>
</dbReference>
<dbReference type="GeneID" id="66877981"/>
<evidence type="ECO:0000313" key="1">
    <source>
        <dbReference type="EMBL" id="CEK25997.1"/>
    </source>
</evidence>
<dbReference type="EMBL" id="UHJG01000001">
    <property type="protein sequence ID" value="SUQ00604.1"/>
    <property type="molecule type" value="Genomic_DNA"/>
</dbReference>
<dbReference type="AlphaFoldDB" id="A0A085U724"/>
<dbReference type="RefSeq" id="WP_004718438.1">
    <property type="nucleotide sequence ID" value="NZ_CCYO01000022.1"/>
</dbReference>
<dbReference type="STRING" id="29486.UGYR_10985"/>
<gene>
    <name evidence="1" type="ORF">CSF007_1015</name>
    <name evidence="2" type="ORF">NCTC10476_01905</name>
</gene>